<gene>
    <name evidence="2" type="primary">Contig109.g134</name>
    <name evidence="2" type="ORF">STYLEM_3222</name>
</gene>
<evidence type="ECO:0000256" key="1">
    <source>
        <dbReference type="SAM" id="MobiDB-lite"/>
    </source>
</evidence>
<dbReference type="Proteomes" id="UP000039865">
    <property type="component" value="Unassembled WGS sequence"/>
</dbReference>
<protein>
    <submittedName>
        <fullName evidence="2">Uncharacterized protein</fullName>
    </submittedName>
</protein>
<feature type="compositionally biased region" description="Basic and acidic residues" evidence="1">
    <location>
        <begin position="310"/>
        <end position="323"/>
    </location>
</feature>
<feature type="region of interest" description="Disordered" evidence="1">
    <location>
        <begin position="309"/>
        <end position="329"/>
    </location>
</feature>
<evidence type="ECO:0000313" key="2">
    <source>
        <dbReference type="EMBL" id="CDW74228.1"/>
    </source>
</evidence>
<dbReference type="EMBL" id="CCKQ01003121">
    <property type="protein sequence ID" value="CDW74228.1"/>
    <property type="molecule type" value="Genomic_DNA"/>
</dbReference>
<dbReference type="InParanoid" id="A0A078A0B8"/>
<evidence type="ECO:0000313" key="3">
    <source>
        <dbReference type="Proteomes" id="UP000039865"/>
    </source>
</evidence>
<dbReference type="InterPro" id="IPR036322">
    <property type="entry name" value="WD40_repeat_dom_sf"/>
</dbReference>
<organism evidence="2 3">
    <name type="scientific">Stylonychia lemnae</name>
    <name type="common">Ciliate</name>
    <dbReference type="NCBI Taxonomy" id="5949"/>
    <lineage>
        <taxon>Eukaryota</taxon>
        <taxon>Sar</taxon>
        <taxon>Alveolata</taxon>
        <taxon>Ciliophora</taxon>
        <taxon>Intramacronucleata</taxon>
        <taxon>Spirotrichea</taxon>
        <taxon>Stichotrichia</taxon>
        <taxon>Sporadotrichida</taxon>
        <taxon>Oxytrichidae</taxon>
        <taxon>Stylonychinae</taxon>
        <taxon>Stylonychia</taxon>
    </lineage>
</organism>
<proteinExistence type="predicted"/>
<reference evidence="2 3" key="1">
    <citation type="submission" date="2014-06" db="EMBL/GenBank/DDBJ databases">
        <authorList>
            <person name="Swart Estienne"/>
        </authorList>
    </citation>
    <scope>NUCLEOTIDE SEQUENCE [LARGE SCALE GENOMIC DNA]</scope>
    <source>
        <strain evidence="2 3">130c</strain>
    </source>
</reference>
<accession>A0A078A0B8</accession>
<dbReference type="AlphaFoldDB" id="A0A078A0B8"/>
<dbReference type="SUPFAM" id="SSF50978">
    <property type="entry name" value="WD40 repeat-like"/>
    <property type="match status" value="1"/>
</dbReference>
<keyword evidence="3" id="KW-1185">Reference proteome</keyword>
<name>A0A078A0B8_STYLE</name>
<sequence>MQKAAFSKPTALKTQPKMGFDVLYEFKKRTMERVDAAQKNIKWLPLKDPKKEVLNQMKGIINDMANLITDQSFIELVDTFKKDIGYRDPLFDETQRLGIIKQENVSILRDQFQYQLNKVKLEQKLHNQENLEALAKLGTKIEILKNQEGSQSSEIHKDVSSIKDQTSYMMSQIDQIKNMLQNQELKHRLTFKITKDAIERSQSITAAHQFEEVKDQSKQDESVLNDLKVERVTQILNEVIQQHGEQASTYLNLKELLVFLQSNNSELVDQRSFNFTYSQADLGTFKRRSSFDESRIDSDEDDAFQIAKQDSIDRSESGQDTGKHSSGSHSFRVFETRNSFLQQTAKNSNFDSVIQQNCLFQNSDKNIIIGLNQSWSKVQQIDDGDTFKKLELGASLISMFKVQNYLICGLSNSELKILNSDQYEQVAVVKLNCRANKYLAQHVPALGSCLFVFCENGFIEIISIQDFKLIQTIQHKSKLSISDAQRTQNQDEYMLSFAQQEKGTFTNGMLAAIKIKPKQISSYEFDGEFQFQYEEVANSEKVFLKDGKPQPVFCFQEIIPDIYLVCTTEKYFKYYDRRSKQIDSSKDIFNPSEAINYNCLQKVAFFSNKHPYLIYKDSRSIGFINCVTNEIQKLFDCTYKRGGNLHSMIQEAQSEDTLEIVSLIYKPKDNLGPEERKFGHYSITFE</sequence>